<evidence type="ECO:0000313" key="3">
    <source>
        <dbReference type="EMBL" id="MCH4286927.1"/>
    </source>
</evidence>
<dbReference type="PANTHER" id="PTHR41313">
    <property type="entry name" value="ADENINE-SPECIFIC METHYLTRANSFERASE"/>
    <property type="match status" value="1"/>
</dbReference>
<evidence type="ECO:0000256" key="1">
    <source>
        <dbReference type="SAM" id="Coils"/>
    </source>
</evidence>
<keyword evidence="3" id="KW-0808">Transferase</keyword>
<sequence>MAIQLLKKCQEENRFATPEEQIVLSKYVGWGGLSEAFDENNPAWTTEYLELSSVLTPEEYASARESTLTAFYTPPEVITAIYKAMEQMGFKDGNLLEPSCGIGNFIGMLPDAMQDSKIYGVELDTISAGIAQQLYQKTTIAAQGFEETNLPDSFFDGVVGNVPFGDFKVSDKRYDKHKFLIHDYFFAKSLDKLRPGGVMALVTSKGTMDKENPAVRKYIAQRAELLGAIRLPNNTFKGNAGTEVVSDILILQKRDRLIDIEPDWVHLDTDENGIKMNSYFVQHPEMILGEMKMVSGRFGMEATCVPYENADLAAQLDEAVANIHGEITEYEAEEELEEEDNSIPADPTVRNFSYTVVDDKIYYRENSRMTPVEVSATAENRIKGMIAIRNSVRTLIELQTEDYPDSEIKAEQERLNRLYDTFSGKYGLINSRANTSAFSQDSSFSLLSALEIIGEDGELERKADMFSKRTIKPHTPVTSVDTASEALAVSLGEKATIDMDYMMELSGKSENEIFEDLKGVIFLNPLYEYGNSYEPKYLMADEYLSGNVREKLRIAKNSAELYPEDYKVNVEALQKVQPKDLTASEISVRLGATWLPPDDVQEFIFHLLETPRYAQWNIKVHFSPFTSEWNIEGKSYDKGNVRAYNTYGTSRINAYKIIEETLNLKDVRIFDYIEDDEGRKKAVLNKKETAIAQSKQEMIKQEFQDWIWSAPERRERLCKSYNEKFNSVRPREYDGSHIIFNGMNPEIELRVHQKNAVAHILYGGNTLLAHAVGAGKTFEMVAAAQESKRLGLCNKSLFVVPNHLTEQWAAEYLQLYPAANILVATKKDFETKNRKKFCGRIATGDYDAVIIGHSQFEKIPMSIERQRAILEQQLEEITGGIAELKRNRGENFSIKQLEKSKKSIKQKLDKLNDQTKKDDVVTFEELGVDRLFVDESHYYKNLYLYTKMRNVGGIAQTEAQKSSDLFMKCRYLDEITGGRGTVFATGTPISNSMVELYTIQRYLQYNTLVKNGLQHFDAWASTFGETITAVELTPEGYTLVGR</sequence>
<dbReference type="Gene3D" id="3.40.50.300">
    <property type="entry name" value="P-loop containing nucleotide triphosphate hydrolases"/>
    <property type="match status" value="1"/>
</dbReference>
<dbReference type="InterPro" id="IPR052933">
    <property type="entry name" value="DNA_Protect_Modify"/>
</dbReference>
<dbReference type="GO" id="GO:0032259">
    <property type="term" value="P:methylation"/>
    <property type="evidence" value="ECO:0007669"/>
    <property type="project" value="UniProtKB-KW"/>
</dbReference>
<dbReference type="PRINTS" id="PR00507">
    <property type="entry name" value="N12N6MTFRASE"/>
</dbReference>
<dbReference type="Pfam" id="PF02384">
    <property type="entry name" value="N6_Mtase"/>
    <property type="match status" value="1"/>
</dbReference>
<dbReference type="InterPro" id="IPR027417">
    <property type="entry name" value="P-loop_NTPase"/>
</dbReference>
<accession>A0ABS9RB90</accession>
<name>A0ABS9RB90_9FIRM</name>
<dbReference type="InterPro" id="IPR029063">
    <property type="entry name" value="SAM-dependent_MTases_sf"/>
</dbReference>
<dbReference type="SUPFAM" id="SSF52540">
    <property type="entry name" value="P-loop containing nucleoside triphosphate hydrolases"/>
    <property type="match status" value="1"/>
</dbReference>
<comment type="caution">
    <text evidence="3">The sequence shown here is derived from an EMBL/GenBank/DDBJ whole genome shotgun (WGS) entry which is preliminary data.</text>
</comment>
<dbReference type="SUPFAM" id="SSF53335">
    <property type="entry name" value="S-adenosyl-L-methionine-dependent methyltransferases"/>
    <property type="match status" value="1"/>
</dbReference>
<dbReference type="InterPro" id="IPR006935">
    <property type="entry name" value="Helicase/UvrB_N"/>
</dbReference>
<keyword evidence="4" id="KW-1185">Reference proteome</keyword>
<dbReference type="InterPro" id="IPR014001">
    <property type="entry name" value="Helicase_ATP-bd"/>
</dbReference>
<feature type="coiled-coil region" evidence="1">
    <location>
        <begin position="867"/>
        <end position="917"/>
    </location>
</feature>
<evidence type="ECO:0000259" key="2">
    <source>
        <dbReference type="SMART" id="SM00487"/>
    </source>
</evidence>
<keyword evidence="1" id="KW-0175">Coiled coil</keyword>
<proteinExistence type="predicted"/>
<dbReference type="GO" id="GO:0008168">
    <property type="term" value="F:methyltransferase activity"/>
    <property type="evidence" value="ECO:0007669"/>
    <property type="project" value="UniProtKB-KW"/>
</dbReference>
<evidence type="ECO:0000313" key="4">
    <source>
        <dbReference type="Proteomes" id="UP001202402"/>
    </source>
</evidence>
<dbReference type="Gene3D" id="3.40.50.150">
    <property type="entry name" value="Vaccinia Virus protein VP39"/>
    <property type="match status" value="1"/>
</dbReference>
<dbReference type="Pfam" id="PF04851">
    <property type="entry name" value="ResIII"/>
    <property type="match status" value="1"/>
</dbReference>
<gene>
    <name evidence="3" type="ORF">LQE99_17540</name>
</gene>
<organism evidence="3 4">
    <name type="scientific">Amedibacillus hominis</name>
    <dbReference type="NCBI Taxonomy" id="2897776"/>
    <lineage>
        <taxon>Bacteria</taxon>
        <taxon>Bacillati</taxon>
        <taxon>Bacillota</taxon>
        <taxon>Erysipelotrichia</taxon>
        <taxon>Erysipelotrichales</taxon>
        <taxon>Erysipelotrichaceae</taxon>
        <taxon>Amedibacillus</taxon>
    </lineage>
</organism>
<feature type="domain" description="Helicase ATP-binding" evidence="2">
    <location>
        <begin position="745"/>
        <end position="1016"/>
    </location>
</feature>
<protein>
    <submittedName>
        <fullName evidence="3">N-6 DNA methylase</fullName>
    </submittedName>
</protein>
<dbReference type="PANTHER" id="PTHR41313:SF1">
    <property type="entry name" value="DNA METHYLASE ADENINE-SPECIFIC DOMAIN-CONTAINING PROTEIN"/>
    <property type="match status" value="1"/>
</dbReference>
<dbReference type="Proteomes" id="UP001202402">
    <property type="component" value="Unassembled WGS sequence"/>
</dbReference>
<keyword evidence="3" id="KW-0489">Methyltransferase</keyword>
<dbReference type="InterPro" id="IPR003356">
    <property type="entry name" value="DNA_methylase_A-5"/>
</dbReference>
<reference evidence="3 4" key="1">
    <citation type="submission" date="2022-02" db="EMBL/GenBank/DDBJ databases">
        <title>Genome of Erysipelotrichaceae sp. nov. NSJ-176 isolated from human feces.</title>
        <authorList>
            <person name="Abdugheni R."/>
        </authorList>
    </citation>
    <scope>NUCLEOTIDE SEQUENCE [LARGE SCALE GENOMIC DNA]</scope>
    <source>
        <strain evidence="3 4">NSJ-176</strain>
    </source>
</reference>
<dbReference type="SMART" id="SM00487">
    <property type="entry name" value="DEXDc"/>
    <property type="match status" value="1"/>
</dbReference>
<dbReference type="EMBL" id="JAKVPQ010000016">
    <property type="protein sequence ID" value="MCH4286927.1"/>
    <property type="molecule type" value="Genomic_DNA"/>
</dbReference>